<gene>
    <name evidence="1" type="ORF">PanWU01x14_352440</name>
</gene>
<keyword evidence="2" id="KW-1185">Reference proteome</keyword>
<protein>
    <submittedName>
        <fullName evidence="1">Uncharacterized protein</fullName>
    </submittedName>
</protein>
<accession>A0A2P5AA98</accession>
<evidence type="ECO:0000313" key="1">
    <source>
        <dbReference type="EMBL" id="PON33467.1"/>
    </source>
</evidence>
<sequence length="101" mass="11845">MNRKQIKNIVTPYAYGLQNCSRNPHSRVLHQAMGMEACMRLIWVEAEFNYHIVSPYTYGLQNCSRNPPSRVLHQAMGMEACMRLIWVCDYGDYEKKEKLLC</sequence>
<proteinExistence type="predicted"/>
<dbReference type="Proteomes" id="UP000237105">
    <property type="component" value="Unassembled WGS sequence"/>
</dbReference>
<organism evidence="1 2">
    <name type="scientific">Parasponia andersonii</name>
    <name type="common">Sponia andersonii</name>
    <dbReference type="NCBI Taxonomy" id="3476"/>
    <lineage>
        <taxon>Eukaryota</taxon>
        <taxon>Viridiplantae</taxon>
        <taxon>Streptophyta</taxon>
        <taxon>Embryophyta</taxon>
        <taxon>Tracheophyta</taxon>
        <taxon>Spermatophyta</taxon>
        <taxon>Magnoliopsida</taxon>
        <taxon>eudicotyledons</taxon>
        <taxon>Gunneridae</taxon>
        <taxon>Pentapetalae</taxon>
        <taxon>rosids</taxon>
        <taxon>fabids</taxon>
        <taxon>Rosales</taxon>
        <taxon>Cannabaceae</taxon>
        <taxon>Parasponia</taxon>
    </lineage>
</organism>
<dbReference type="AlphaFoldDB" id="A0A2P5AA98"/>
<dbReference type="EMBL" id="JXTB01000727">
    <property type="protein sequence ID" value="PON33467.1"/>
    <property type="molecule type" value="Genomic_DNA"/>
</dbReference>
<evidence type="ECO:0000313" key="2">
    <source>
        <dbReference type="Proteomes" id="UP000237105"/>
    </source>
</evidence>
<comment type="caution">
    <text evidence="1">The sequence shown here is derived from an EMBL/GenBank/DDBJ whole genome shotgun (WGS) entry which is preliminary data.</text>
</comment>
<reference evidence="2" key="1">
    <citation type="submission" date="2016-06" db="EMBL/GenBank/DDBJ databases">
        <title>Parallel loss of symbiosis genes in relatives of nitrogen-fixing non-legume Parasponia.</title>
        <authorList>
            <person name="Van Velzen R."/>
            <person name="Holmer R."/>
            <person name="Bu F."/>
            <person name="Rutten L."/>
            <person name="Van Zeijl A."/>
            <person name="Liu W."/>
            <person name="Santuari L."/>
            <person name="Cao Q."/>
            <person name="Sharma T."/>
            <person name="Shen D."/>
            <person name="Roswanjaya Y."/>
            <person name="Wardhani T."/>
            <person name="Kalhor M.S."/>
            <person name="Jansen J."/>
            <person name="Van den Hoogen J."/>
            <person name="Gungor B."/>
            <person name="Hartog M."/>
            <person name="Hontelez J."/>
            <person name="Verver J."/>
            <person name="Yang W.-C."/>
            <person name="Schijlen E."/>
            <person name="Repin R."/>
            <person name="Schilthuizen M."/>
            <person name="Schranz E."/>
            <person name="Heidstra R."/>
            <person name="Miyata K."/>
            <person name="Fedorova E."/>
            <person name="Kohlen W."/>
            <person name="Bisseling T."/>
            <person name="Smit S."/>
            <person name="Geurts R."/>
        </authorList>
    </citation>
    <scope>NUCLEOTIDE SEQUENCE [LARGE SCALE GENOMIC DNA]</scope>
    <source>
        <strain evidence="2">cv. WU1-14</strain>
    </source>
</reference>
<name>A0A2P5AA98_PARAD</name>